<protein>
    <submittedName>
        <fullName evidence="1">Uncharacterized protein</fullName>
    </submittedName>
</protein>
<organism evidence="1 2">
    <name type="scientific">Klebsormidium nitens</name>
    <name type="common">Green alga</name>
    <name type="synonym">Ulothrix nitens</name>
    <dbReference type="NCBI Taxonomy" id="105231"/>
    <lineage>
        <taxon>Eukaryota</taxon>
        <taxon>Viridiplantae</taxon>
        <taxon>Streptophyta</taxon>
        <taxon>Klebsormidiophyceae</taxon>
        <taxon>Klebsormidiales</taxon>
        <taxon>Klebsormidiaceae</taxon>
        <taxon>Klebsormidium</taxon>
    </lineage>
</organism>
<dbReference type="AlphaFoldDB" id="A0A1Y1I406"/>
<name>A0A1Y1I406_KLENI</name>
<keyword evidence="2" id="KW-1185">Reference proteome</keyword>
<reference evidence="1 2" key="1">
    <citation type="journal article" date="2014" name="Nat. Commun.">
        <title>Klebsormidium flaccidum genome reveals primary factors for plant terrestrial adaptation.</title>
        <authorList>
            <person name="Hori K."/>
            <person name="Maruyama F."/>
            <person name="Fujisawa T."/>
            <person name="Togashi T."/>
            <person name="Yamamoto N."/>
            <person name="Seo M."/>
            <person name="Sato S."/>
            <person name="Yamada T."/>
            <person name="Mori H."/>
            <person name="Tajima N."/>
            <person name="Moriyama T."/>
            <person name="Ikeuchi M."/>
            <person name="Watanabe M."/>
            <person name="Wada H."/>
            <person name="Kobayashi K."/>
            <person name="Saito M."/>
            <person name="Masuda T."/>
            <person name="Sasaki-Sekimoto Y."/>
            <person name="Mashiguchi K."/>
            <person name="Awai K."/>
            <person name="Shimojima M."/>
            <person name="Masuda S."/>
            <person name="Iwai M."/>
            <person name="Nobusawa T."/>
            <person name="Narise T."/>
            <person name="Kondo S."/>
            <person name="Saito H."/>
            <person name="Sato R."/>
            <person name="Murakawa M."/>
            <person name="Ihara Y."/>
            <person name="Oshima-Yamada Y."/>
            <person name="Ohtaka K."/>
            <person name="Satoh M."/>
            <person name="Sonobe K."/>
            <person name="Ishii M."/>
            <person name="Ohtani R."/>
            <person name="Kanamori-Sato M."/>
            <person name="Honoki R."/>
            <person name="Miyazaki D."/>
            <person name="Mochizuki H."/>
            <person name="Umetsu J."/>
            <person name="Higashi K."/>
            <person name="Shibata D."/>
            <person name="Kamiya Y."/>
            <person name="Sato N."/>
            <person name="Nakamura Y."/>
            <person name="Tabata S."/>
            <person name="Ida S."/>
            <person name="Kurokawa K."/>
            <person name="Ohta H."/>
        </authorList>
    </citation>
    <scope>NUCLEOTIDE SEQUENCE [LARGE SCALE GENOMIC DNA]</scope>
    <source>
        <strain evidence="1 2">NIES-2285</strain>
    </source>
</reference>
<accession>A0A1Y1I406</accession>
<gene>
    <name evidence="1" type="ORF">KFL_001500070</name>
</gene>
<evidence type="ECO:0000313" key="2">
    <source>
        <dbReference type="Proteomes" id="UP000054558"/>
    </source>
</evidence>
<evidence type="ECO:0000313" key="1">
    <source>
        <dbReference type="EMBL" id="GAQ83477.1"/>
    </source>
</evidence>
<proteinExistence type="predicted"/>
<sequence length="226" mass="25968">MTWQANPTLLQPSFCLTLPDDPSRTESQLFAEVFGMVPWLKSTCSLRLWKKGFGWHHFEFRRQRVPRGESIFVKMVPFFTVYEVEDALRRKLKLPYDADLEYAAVSRLLGQGPFVGIFYLVPEGERLDFRSTLPQTIFKTWEGGWKGFSEALKRIGGVPKRIKYQLFYPDGDGEAFKELTSGSREQPDVVFVRATLRDAGCGKFRAFLNVIGLRAASIPCEQRNQQ</sequence>
<dbReference type="Proteomes" id="UP000054558">
    <property type="component" value="Unassembled WGS sequence"/>
</dbReference>
<dbReference type="EMBL" id="DF237099">
    <property type="protein sequence ID" value="GAQ83477.1"/>
    <property type="molecule type" value="Genomic_DNA"/>
</dbReference>